<dbReference type="InterPro" id="IPR025662">
    <property type="entry name" value="Sigma_54_int_dom_ATP-bd_1"/>
</dbReference>
<evidence type="ECO:0000256" key="2">
    <source>
        <dbReference type="ARBA" id="ARBA00022840"/>
    </source>
</evidence>
<keyword evidence="9" id="KW-1185">Reference proteome</keyword>
<evidence type="ECO:0000256" key="3">
    <source>
        <dbReference type="ARBA" id="ARBA00023015"/>
    </source>
</evidence>
<dbReference type="InterPro" id="IPR002197">
    <property type="entry name" value="HTH_Fis"/>
</dbReference>
<evidence type="ECO:0000313" key="8">
    <source>
        <dbReference type="EMBL" id="MBU5484013.1"/>
    </source>
</evidence>
<accession>A0ABS6EFL9</accession>
<dbReference type="InterPro" id="IPR025944">
    <property type="entry name" value="Sigma_54_int_dom_CS"/>
</dbReference>
<gene>
    <name evidence="8" type="ORF">KQI86_06695</name>
</gene>
<dbReference type="SMART" id="SM00382">
    <property type="entry name" value="AAA"/>
    <property type="match status" value="1"/>
</dbReference>
<name>A0ABS6EFL9_9CLOT</name>
<sequence>MIVIIDYIFKLDIELRLKGVYYPGEDNNLLLDDSWCNYIGEKIEYVLGDSVNPKGGTVEIKNKFYKYQWLKEEDGVNLYLSKEPILKEFYEEIINYIPEGIQIYDKNGYLLNSNSASEILQNYNKDEFKGKHLLDIYDLTEDFSTVLSVLRTKKPVINRCDRFKMRNGKVLTTINSGYPVKVHDKLYGAVVLESDLSVLNKIRNRSLNLEAYIKDEQPIYEYELYTFDDIIHSSEKMSELIHFAKKVSLTNSSILIIGETGTGKELVAQSIHSFSPRRHKPFIDVNCSAIPSNLFESMFFGTEKGAFTGSINKEGFFEMADGGTLFLDEINSISVDMQAKLLRVLQEKRFQRVGGSKYIKCDVRIITAANENLSDLMEKQQFRRDFYYRVSTIKINIPPLRERKEDIHLLVKYFLNMLCKEYDGKKISIDGKTIDVLMEYDWPGNVRELQNVIEYAFNKVIEDKNYIEIENLPDYLHSLEKGISIKNQYYNEKDVREEQYYNKIDVREVQSEVLEERMKKLEKQIIKEVLYFNDGNITKSAKELGMSRQSLQYRIKKLDIELKN</sequence>
<evidence type="ECO:0000256" key="1">
    <source>
        <dbReference type="ARBA" id="ARBA00022741"/>
    </source>
</evidence>
<dbReference type="InterPro" id="IPR002078">
    <property type="entry name" value="Sigma_54_int"/>
</dbReference>
<keyword evidence="2" id="KW-0067">ATP-binding</keyword>
<dbReference type="RefSeq" id="WP_216438510.1">
    <property type="nucleotide sequence ID" value="NZ_JAHLQF010000002.1"/>
</dbReference>
<dbReference type="PROSITE" id="PS00676">
    <property type="entry name" value="SIGMA54_INTERACT_2"/>
    <property type="match status" value="1"/>
</dbReference>
<comment type="caution">
    <text evidence="8">The sequence shown here is derived from an EMBL/GenBank/DDBJ whole genome shotgun (WGS) entry which is preliminary data.</text>
</comment>
<proteinExistence type="predicted"/>
<dbReference type="InterPro" id="IPR025943">
    <property type="entry name" value="Sigma_54_int_dom_ATP-bd_2"/>
</dbReference>
<keyword evidence="1" id="KW-0547">Nucleotide-binding</keyword>
<dbReference type="Pfam" id="PF00158">
    <property type="entry name" value="Sigma54_activat"/>
    <property type="match status" value="1"/>
</dbReference>
<dbReference type="PROSITE" id="PS50045">
    <property type="entry name" value="SIGMA54_INTERACT_4"/>
    <property type="match status" value="1"/>
</dbReference>
<keyword evidence="4" id="KW-0238">DNA-binding</keyword>
<dbReference type="PANTHER" id="PTHR32071:SF74">
    <property type="entry name" value="TRANSCRIPTIONAL ACTIVATOR ROCR"/>
    <property type="match status" value="1"/>
</dbReference>
<organism evidence="8 9">
    <name type="scientific">Clostridium mobile</name>
    <dbReference type="NCBI Taxonomy" id="2841512"/>
    <lineage>
        <taxon>Bacteria</taxon>
        <taxon>Bacillati</taxon>
        <taxon>Bacillota</taxon>
        <taxon>Clostridia</taxon>
        <taxon>Eubacteriales</taxon>
        <taxon>Clostridiaceae</taxon>
        <taxon>Clostridium</taxon>
    </lineage>
</organism>
<feature type="domain" description="Sigma-54 factor interaction" evidence="6">
    <location>
        <begin position="230"/>
        <end position="458"/>
    </location>
</feature>
<evidence type="ECO:0000256" key="4">
    <source>
        <dbReference type="ARBA" id="ARBA00023125"/>
    </source>
</evidence>
<protein>
    <submittedName>
        <fullName evidence="8">Sigma 54-interacting transcriptional regulator</fullName>
    </submittedName>
</protein>
<dbReference type="PROSITE" id="PS50112">
    <property type="entry name" value="PAS"/>
    <property type="match status" value="1"/>
</dbReference>
<dbReference type="InterPro" id="IPR058031">
    <property type="entry name" value="AAA_lid_NorR"/>
</dbReference>
<dbReference type="SMART" id="SM00091">
    <property type="entry name" value="PAS"/>
    <property type="match status" value="1"/>
</dbReference>
<dbReference type="Proteomes" id="UP000726170">
    <property type="component" value="Unassembled WGS sequence"/>
</dbReference>
<evidence type="ECO:0000259" key="6">
    <source>
        <dbReference type="PROSITE" id="PS50045"/>
    </source>
</evidence>
<dbReference type="CDD" id="cd00009">
    <property type="entry name" value="AAA"/>
    <property type="match status" value="1"/>
</dbReference>
<dbReference type="PANTHER" id="PTHR32071">
    <property type="entry name" value="TRANSCRIPTIONAL REGULATORY PROTEIN"/>
    <property type="match status" value="1"/>
</dbReference>
<keyword evidence="3" id="KW-0805">Transcription regulation</keyword>
<evidence type="ECO:0000259" key="7">
    <source>
        <dbReference type="PROSITE" id="PS50112"/>
    </source>
</evidence>
<dbReference type="EMBL" id="JAHLQF010000002">
    <property type="protein sequence ID" value="MBU5484013.1"/>
    <property type="molecule type" value="Genomic_DNA"/>
</dbReference>
<dbReference type="Pfam" id="PF25601">
    <property type="entry name" value="AAA_lid_14"/>
    <property type="match status" value="1"/>
</dbReference>
<keyword evidence="5" id="KW-0804">Transcription</keyword>
<evidence type="ECO:0000313" key="9">
    <source>
        <dbReference type="Proteomes" id="UP000726170"/>
    </source>
</evidence>
<feature type="domain" description="PAS" evidence="7">
    <location>
        <begin position="86"/>
        <end position="139"/>
    </location>
</feature>
<dbReference type="PROSITE" id="PS00675">
    <property type="entry name" value="SIGMA54_INTERACT_1"/>
    <property type="match status" value="1"/>
</dbReference>
<reference evidence="8 9" key="1">
    <citation type="submission" date="2021-06" db="EMBL/GenBank/DDBJ databases">
        <authorList>
            <person name="Sun Q."/>
            <person name="Li D."/>
        </authorList>
    </citation>
    <scope>NUCLEOTIDE SEQUENCE [LARGE SCALE GENOMIC DNA]</scope>
    <source>
        <strain evidence="8 9">MSJ-11</strain>
    </source>
</reference>
<dbReference type="InterPro" id="IPR003593">
    <property type="entry name" value="AAA+_ATPase"/>
</dbReference>
<dbReference type="PROSITE" id="PS00688">
    <property type="entry name" value="SIGMA54_INTERACT_3"/>
    <property type="match status" value="1"/>
</dbReference>
<evidence type="ECO:0000256" key="5">
    <source>
        <dbReference type="ARBA" id="ARBA00023163"/>
    </source>
</evidence>
<dbReference type="InterPro" id="IPR000014">
    <property type="entry name" value="PAS"/>
</dbReference>
<dbReference type="Pfam" id="PF02954">
    <property type="entry name" value="HTH_8"/>
    <property type="match status" value="1"/>
</dbReference>